<dbReference type="EMBL" id="CP060712">
    <property type="protein sequence ID" value="QNN50692.1"/>
    <property type="molecule type" value="Genomic_DNA"/>
</dbReference>
<evidence type="ECO:0000256" key="1">
    <source>
        <dbReference type="ARBA" id="ARBA00012513"/>
    </source>
</evidence>
<feature type="binding site" evidence="7">
    <location>
        <position position="41"/>
    </location>
    <ligand>
        <name>ATP</name>
        <dbReference type="ChEBI" id="CHEBI:30616"/>
    </ligand>
</feature>
<organism evidence="11 12">
    <name type="scientific">Phycicoccus endophyticus</name>
    <dbReference type="NCBI Taxonomy" id="1690220"/>
    <lineage>
        <taxon>Bacteria</taxon>
        <taxon>Bacillati</taxon>
        <taxon>Actinomycetota</taxon>
        <taxon>Actinomycetes</taxon>
        <taxon>Micrococcales</taxon>
        <taxon>Intrasporangiaceae</taxon>
        <taxon>Phycicoccus</taxon>
    </lineage>
</organism>
<dbReference type="CDD" id="cd14014">
    <property type="entry name" value="STKc_PknB_like"/>
    <property type="match status" value="1"/>
</dbReference>
<keyword evidence="4 7" id="KW-0547">Nucleotide-binding</keyword>
<dbReference type="InterPro" id="IPR011009">
    <property type="entry name" value="Kinase-like_dom_sf"/>
</dbReference>
<keyword evidence="2 11" id="KW-0723">Serine/threonine-protein kinase</keyword>
<evidence type="ECO:0000256" key="7">
    <source>
        <dbReference type="PROSITE-ProRule" id="PRU10141"/>
    </source>
</evidence>
<dbReference type="PROSITE" id="PS50011">
    <property type="entry name" value="PROTEIN_KINASE_DOM"/>
    <property type="match status" value="1"/>
</dbReference>
<feature type="transmembrane region" description="Helical" evidence="9">
    <location>
        <begin position="316"/>
        <end position="339"/>
    </location>
</feature>
<dbReference type="KEGG" id="pei:H9L10_07070"/>
<dbReference type="GO" id="GO:0004674">
    <property type="term" value="F:protein serine/threonine kinase activity"/>
    <property type="evidence" value="ECO:0007669"/>
    <property type="project" value="UniProtKB-KW"/>
</dbReference>
<dbReference type="InterPro" id="IPR000719">
    <property type="entry name" value="Prot_kinase_dom"/>
</dbReference>
<keyword evidence="9" id="KW-1133">Transmembrane helix</keyword>
<feature type="compositionally biased region" description="Low complexity" evidence="8">
    <location>
        <begin position="276"/>
        <end position="294"/>
    </location>
</feature>
<dbReference type="InterPro" id="IPR008266">
    <property type="entry name" value="Tyr_kinase_AS"/>
</dbReference>
<evidence type="ECO:0000313" key="11">
    <source>
        <dbReference type="EMBL" id="QNN50692.1"/>
    </source>
</evidence>
<evidence type="ECO:0000259" key="10">
    <source>
        <dbReference type="PROSITE" id="PS50011"/>
    </source>
</evidence>
<sequence length="509" mass="51233">METTGVPTVPGIELGPLLGRGANSEVWEGVALADGRRVAVKVTGGDPEAAEAAVREAEVSARVALEHVLAVQACLPLPGGRVALVMPLMRGGSLAALVRARGHLSPGEVVTVLAPLAGALGRLHGAGVVHGDVSPGNVLLDLQGRPVLADLGLGRLVGEAPGAVWGTPGHLAPELLLGADPAPATDVYALGALGWLALAGEVPDAPGLRPALAEVSRAGAGSEQLVAVLEEALCPEASQRPGADELAGRLFAAARPEALRLVVGGDEATAVTYRLRAAAGRPPRPEAAPGAPRGHSGRHRRGRRPAATGARPGRRALVVAGALVVPALLALGLATAAAVRAPEPPVPRPSPASSSASPVRSPPASRSPAASVSAPADPRVGASAPTEHPALLLGALAEARAAAFRRADAARLEGAETPGGPLHARDAAALAQLSSAGLRYAGLHYRVRDVTVFEAGARAAVLRARIATSAYRVAGAGRSSPRAAGRAQRVRVELRRTGAGWRVQAIRAG</sequence>
<dbReference type="PROSITE" id="PS00107">
    <property type="entry name" value="PROTEIN_KINASE_ATP"/>
    <property type="match status" value="1"/>
</dbReference>
<dbReference type="EC" id="2.7.11.1" evidence="1"/>
<proteinExistence type="predicted"/>
<dbReference type="InterPro" id="IPR017441">
    <property type="entry name" value="Protein_kinase_ATP_BS"/>
</dbReference>
<protein>
    <recommendedName>
        <fullName evidence="1">non-specific serine/threonine protein kinase</fullName>
        <ecNumber evidence="1">2.7.11.1</ecNumber>
    </recommendedName>
</protein>
<keyword evidence="12" id="KW-1185">Reference proteome</keyword>
<keyword evidence="3" id="KW-0808">Transferase</keyword>
<dbReference type="AlphaFoldDB" id="A0A7G9R517"/>
<evidence type="ECO:0000256" key="9">
    <source>
        <dbReference type="SAM" id="Phobius"/>
    </source>
</evidence>
<keyword evidence="6 7" id="KW-0067">ATP-binding</keyword>
<gene>
    <name evidence="11" type="ORF">H9L10_07070</name>
</gene>
<evidence type="ECO:0000256" key="8">
    <source>
        <dbReference type="SAM" id="MobiDB-lite"/>
    </source>
</evidence>
<dbReference type="SUPFAM" id="SSF56112">
    <property type="entry name" value="Protein kinase-like (PK-like)"/>
    <property type="match status" value="1"/>
</dbReference>
<evidence type="ECO:0000256" key="6">
    <source>
        <dbReference type="ARBA" id="ARBA00022840"/>
    </source>
</evidence>
<feature type="compositionally biased region" description="Basic residues" evidence="8">
    <location>
        <begin position="295"/>
        <end position="304"/>
    </location>
</feature>
<keyword evidence="9" id="KW-0812">Transmembrane</keyword>
<accession>A0A7G9R517</accession>
<keyword evidence="5 11" id="KW-0418">Kinase</keyword>
<dbReference type="Gene3D" id="1.10.510.10">
    <property type="entry name" value="Transferase(Phosphotransferase) domain 1"/>
    <property type="match status" value="1"/>
</dbReference>
<dbReference type="Pfam" id="PF00069">
    <property type="entry name" value="Pkinase"/>
    <property type="match status" value="1"/>
</dbReference>
<dbReference type="RefSeq" id="WP_187566792.1">
    <property type="nucleotide sequence ID" value="NZ_CP060712.1"/>
</dbReference>
<feature type="compositionally biased region" description="Low complexity" evidence="8">
    <location>
        <begin position="351"/>
        <end position="376"/>
    </location>
</feature>
<feature type="region of interest" description="Disordered" evidence="8">
    <location>
        <begin position="341"/>
        <end position="385"/>
    </location>
</feature>
<dbReference type="PROSITE" id="PS00109">
    <property type="entry name" value="PROTEIN_KINASE_TYR"/>
    <property type="match status" value="1"/>
</dbReference>
<dbReference type="PANTHER" id="PTHR43289">
    <property type="entry name" value="MITOGEN-ACTIVATED PROTEIN KINASE KINASE KINASE 20-RELATED"/>
    <property type="match status" value="1"/>
</dbReference>
<evidence type="ECO:0000313" key="12">
    <source>
        <dbReference type="Proteomes" id="UP000515976"/>
    </source>
</evidence>
<dbReference type="Proteomes" id="UP000515976">
    <property type="component" value="Chromosome"/>
</dbReference>
<evidence type="ECO:0000256" key="2">
    <source>
        <dbReference type="ARBA" id="ARBA00022527"/>
    </source>
</evidence>
<dbReference type="PANTHER" id="PTHR43289:SF6">
    <property type="entry name" value="SERINE_THREONINE-PROTEIN KINASE NEKL-3"/>
    <property type="match status" value="1"/>
</dbReference>
<evidence type="ECO:0000256" key="3">
    <source>
        <dbReference type="ARBA" id="ARBA00022679"/>
    </source>
</evidence>
<name>A0A7G9R517_9MICO</name>
<feature type="domain" description="Protein kinase" evidence="10">
    <location>
        <begin position="12"/>
        <end position="252"/>
    </location>
</feature>
<evidence type="ECO:0000256" key="4">
    <source>
        <dbReference type="ARBA" id="ARBA00022741"/>
    </source>
</evidence>
<keyword evidence="9" id="KW-0472">Membrane</keyword>
<evidence type="ECO:0000256" key="5">
    <source>
        <dbReference type="ARBA" id="ARBA00022777"/>
    </source>
</evidence>
<feature type="region of interest" description="Disordered" evidence="8">
    <location>
        <begin position="276"/>
        <end position="312"/>
    </location>
</feature>
<reference evidence="11 12" key="1">
    <citation type="submission" date="2020-08" db="EMBL/GenBank/DDBJ databases">
        <title>Genome sequence of Phycicoccus endophyticus JCM 31784T.</title>
        <authorList>
            <person name="Hyun D.-W."/>
            <person name="Bae J.-W."/>
        </authorList>
    </citation>
    <scope>NUCLEOTIDE SEQUENCE [LARGE SCALE GENOMIC DNA]</scope>
    <source>
        <strain evidence="11 12">JCM 31784</strain>
    </source>
</reference>
<dbReference type="GO" id="GO:0005524">
    <property type="term" value="F:ATP binding"/>
    <property type="evidence" value="ECO:0007669"/>
    <property type="project" value="UniProtKB-UniRule"/>
</dbReference>